<dbReference type="RefSeq" id="WP_261404044.1">
    <property type="nucleotide sequence ID" value="NZ_CP081869.1"/>
</dbReference>
<evidence type="ECO:0000256" key="1">
    <source>
        <dbReference type="SAM" id="MobiDB-lite"/>
    </source>
</evidence>
<dbReference type="KEGG" id="cmet:K6K41_04080"/>
<dbReference type="EMBL" id="CP081869">
    <property type="protein sequence ID" value="QZO00845.1"/>
    <property type="molecule type" value="Genomic_DNA"/>
</dbReference>
<reference evidence="3" key="1">
    <citation type="submission" date="2021-08" db="EMBL/GenBank/DDBJ databases">
        <authorList>
            <person name="Zhang H."/>
            <person name="Xu M."/>
            <person name="Yu Z."/>
            <person name="Yang L."/>
            <person name="Cai Y."/>
        </authorList>
    </citation>
    <scope>NUCLEOTIDE SEQUENCE</scope>
    <source>
        <strain evidence="3">CHL1</strain>
    </source>
</reference>
<evidence type="ECO:0008006" key="5">
    <source>
        <dbReference type="Google" id="ProtNLM"/>
    </source>
</evidence>
<feature type="signal peptide" evidence="2">
    <location>
        <begin position="1"/>
        <end position="19"/>
    </location>
</feature>
<evidence type="ECO:0000313" key="4">
    <source>
        <dbReference type="Proteomes" id="UP000825701"/>
    </source>
</evidence>
<proteinExistence type="predicted"/>
<evidence type="ECO:0000313" key="3">
    <source>
        <dbReference type="EMBL" id="QZO00845.1"/>
    </source>
</evidence>
<feature type="compositionally biased region" description="Basic residues" evidence="1">
    <location>
        <begin position="400"/>
        <end position="411"/>
    </location>
</feature>
<organism evidence="3 4">
    <name type="scientific">Chenggangzhangella methanolivorans</name>
    <dbReference type="NCBI Taxonomy" id="1437009"/>
    <lineage>
        <taxon>Bacteria</taxon>
        <taxon>Pseudomonadati</taxon>
        <taxon>Pseudomonadota</taxon>
        <taxon>Alphaproteobacteria</taxon>
        <taxon>Hyphomicrobiales</taxon>
        <taxon>Methylopilaceae</taxon>
        <taxon>Chenggangzhangella</taxon>
    </lineage>
</organism>
<sequence>MRIGFAAAALLAMASSASAASLSGSPFAIDALTSRQEIRHSLFETRKGGFGVVMARDDGQTGFPDSTYLRLFDKKGKPLGKTFFVGRSKPAPGPSAGTFPAGALQLAGGKILVSYADHRMNTIYSWGGLFAQTVARGAPEGTERRVDTSESGTFEAGGLIGLSAGRGLAYWRISNSQTRQVEAYGRFVTKLNELDPIIFDFSREGRVLVDAAPYRSGFMLKQAASDETSGTASVFFQLYDSLGTPSGKEFRALDGGKIGEVPFVSAVGLPNGSIVVLRSLKSKGGAELTAQLHAAKLEAEGQAQGDRQGSRPARLHGARAPQRRLSRRRDGSGRGERDRAEVYALRAFAEAEGRAGADFERRRRRAAALADADAGSGDRRRGGSVYGPRQGPRRAASSALKRRPWVRHTRSFGRSFRSPRKPD</sequence>
<name>A0A9E6UQE5_9HYPH</name>
<feature type="compositionally biased region" description="Basic and acidic residues" evidence="1">
    <location>
        <begin position="328"/>
        <end position="338"/>
    </location>
</feature>
<feature type="compositionally biased region" description="Basic residues" evidence="1">
    <location>
        <begin position="313"/>
        <end position="327"/>
    </location>
</feature>
<dbReference type="Proteomes" id="UP000825701">
    <property type="component" value="Chromosome"/>
</dbReference>
<feature type="chain" id="PRO_5039261589" description="Phytase-like domain-containing protein" evidence="2">
    <location>
        <begin position="20"/>
        <end position="423"/>
    </location>
</feature>
<keyword evidence="4" id="KW-1185">Reference proteome</keyword>
<feature type="region of interest" description="Disordered" evidence="1">
    <location>
        <begin position="299"/>
        <end position="338"/>
    </location>
</feature>
<accession>A0A9E6UQE5</accession>
<protein>
    <recommendedName>
        <fullName evidence="5">Phytase-like domain-containing protein</fullName>
    </recommendedName>
</protein>
<keyword evidence="2" id="KW-0732">Signal</keyword>
<evidence type="ECO:0000256" key="2">
    <source>
        <dbReference type="SAM" id="SignalP"/>
    </source>
</evidence>
<feature type="region of interest" description="Disordered" evidence="1">
    <location>
        <begin position="369"/>
        <end position="423"/>
    </location>
</feature>
<dbReference type="AlphaFoldDB" id="A0A9E6UQE5"/>
<gene>
    <name evidence="3" type="ORF">K6K41_04080</name>
</gene>